<dbReference type="HOGENOM" id="CLU_2021038_0_0_1"/>
<dbReference type="EMBL" id="JQ959576">
    <property type="protein sequence ID" value="AFP87455.1"/>
    <property type="molecule type" value="mRNA"/>
</dbReference>
<protein>
    <submittedName>
        <fullName evidence="3">Pax6-like protein</fullName>
    </submittedName>
</protein>
<dbReference type="AlphaFoldDB" id="A7SBV7"/>
<proteinExistence type="evidence at transcript level"/>
<dbReference type="GO" id="GO:0003677">
    <property type="term" value="F:DNA binding"/>
    <property type="evidence" value="ECO:0007669"/>
    <property type="project" value="InterPro"/>
</dbReference>
<dbReference type="eggNOG" id="KOG0849">
    <property type="taxonomic scope" value="Eukaryota"/>
</dbReference>
<dbReference type="InParanoid" id="A7SBV7"/>
<dbReference type="SUPFAM" id="SSF46689">
    <property type="entry name" value="Homeodomain-like"/>
    <property type="match status" value="1"/>
</dbReference>
<feature type="domain" description="Paired" evidence="2">
    <location>
        <begin position="1"/>
        <end position="123"/>
    </location>
</feature>
<feature type="non-terminal residue" evidence="4">
    <location>
        <position position="1"/>
    </location>
</feature>
<evidence type="ECO:0000313" key="5">
    <source>
        <dbReference type="Proteomes" id="UP000001593"/>
    </source>
</evidence>
<gene>
    <name evidence="4" type="ORF">NEMVEDRAFT_v1g112745</name>
</gene>
<evidence type="ECO:0000259" key="2">
    <source>
        <dbReference type="PROSITE" id="PS51057"/>
    </source>
</evidence>
<evidence type="ECO:0000313" key="3">
    <source>
        <dbReference type="EMBL" id="AFP87455.1"/>
    </source>
</evidence>
<name>A7SBV7_NEMVE</name>
<dbReference type="PROSITE" id="PS51057">
    <property type="entry name" value="PAIRED_2"/>
    <property type="match status" value="1"/>
</dbReference>
<dbReference type="InterPro" id="IPR036388">
    <property type="entry name" value="WH-like_DNA-bd_sf"/>
</dbReference>
<dbReference type="EMBL" id="DS469619">
    <property type="protein sequence ID" value="EDO38773.1"/>
    <property type="molecule type" value="Genomic_DNA"/>
</dbReference>
<sequence length="123" mass="14052">LNRHGGLYDNGRLLPILNSKRMLDLHHEENSKREIVTQPPVSRPYVDKVVKRYNEANVSILAPKTTPGPRKIDTAASEFIEVERLMKPSIDGKEIQQRLFLDGVLQQNDIPPISQINKVFRAE</sequence>
<organism evidence="4 5">
    <name type="scientific">Nematostella vectensis</name>
    <name type="common">Starlet sea anemone</name>
    <dbReference type="NCBI Taxonomy" id="45351"/>
    <lineage>
        <taxon>Eukaryota</taxon>
        <taxon>Metazoa</taxon>
        <taxon>Cnidaria</taxon>
        <taxon>Anthozoa</taxon>
        <taxon>Hexacorallia</taxon>
        <taxon>Actiniaria</taxon>
        <taxon>Edwardsiidae</taxon>
        <taxon>Nematostella</taxon>
    </lineage>
</organism>
<keyword evidence="5" id="KW-1185">Reference proteome</keyword>
<dbReference type="InterPro" id="IPR001523">
    <property type="entry name" value="Paired_dom"/>
</dbReference>
<dbReference type="GO" id="GO:0006355">
    <property type="term" value="P:regulation of DNA-templated transcription"/>
    <property type="evidence" value="ECO:0007669"/>
    <property type="project" value="InterPro"/>
</dbReference>
<accession>A7SBV7</accession>
<evidence type="ECO:0000256" key="1">
    <source>
        <dbReference type="ARBA" id="ARBA00022724"/>
    </source>
</evidence>
<reference evidence="4 5" key="1">
    <citation type="journal article" date="2007" name="Science">
        <title>Sea anemone genome reveals ancestral eumetazoan gene repertoire and genomic organization.</title>
        <authorList>
            <person name="Putnam N.H."/>
            <person name="Srivastava M."/>
            <person name="Hellsten U."/>
            <person name="Dirks B."/>
            <person name="Chapman J."/>
            <person name="Salamov A."/>
            <person name="Terry A."/>
            <person name="Shapiro H."/>
            <person name="Lindquist E."/>
            <person name="Kapitonov V.V."/>
            <person name="Jurka J."/>
            <person name="Genikhovich G."/>
            <person name="Grigoriev I.V."/>
            <person name="Lucas S.M."/>
            <person name="Steele R.E."/>
            <person name="Finnerty J.R."/>
            <person name="Technau U."/>
            <person name="Martindale M.Q."/>
            <person name="Rokhsar D.S."/>
        </authorList>
    </citation>
    <scope>NUCLEOTIDE SEQUENCE [LARGE SCALE GENOMIC DNA]</scope>
    <source>
        <strain evidence="5">CH2 X CH6</strain>
        <strain evidence="4">CH2 x CH6</strain>
    </source>
</reference>
<keyword evidence="1" id="KW-0563">Paired box</keyword>
<dbReference type="InterPro" id="IPR009057">
    <property type="entry name" value="Homeodomain-like_sf"/>
</dbReference>
<dbReference type="SMART" id="SM00351">
    <property type="entry name" value="PAX"/>
    <property type="match status" value="1"/>
</dbReference>
<evidence type="ECO:0000313" key="4">
    <source>
        <dbReference type="EMBL" id="EDO38773.1"/>
    </source>
</evidence>
<dbReference type="Proteomes" id="UP000001593">
    <property type="component" value="Unassembled WGS sequence"/>
</dbReference>
<dbReference type="Pfam" id="PF00292">
    <property type="entry name" value="PAX"/>
    <property type="match status" value="1"/>
</dbReference>
<reference evidence="3" key="2">
    <citation type="journal article" date="2012" name="PLoS Genet.">
        <title>A Framework for the Establishment of a Cnidarian Gene Regulatory Network for 'Endomesoderm' Specification: The Inputs of beta-Catenin/TCF Signaling.</title>
        <authorList>
            <person name="Rottinger E."/>
            <person name="Dahlin P."/>
            <person name="Martindale M.Q."/>
        </authorList>
    </citation>
    <scope>NUCLEOTIDE SEQUENCE</scope>
</reference>
<dbReference type="Gene3D" id="1.10.10.10">
    <property type="entry name" value="Winged helix-like DNA-binding domain superfamily/Winged helix DNA-binding domain"/>
    <property type="match status" value="2"/>
</dbReference>
<dbReference type="STRING" id="45351.A7SBV7"/>